<dbReference type="CDD" id="cd04179">
    <property type="entry name" value="DPM_DPG-synthase_like"/>
    <property type="match status" value="1"/>
</dbReference>
<organism evidence="2 4">
    <name type="scientific">Candidatus Iainarchaeum sp</name>
    <dbReference type="NCBI Taxonomy" id="3101447"/>
    <lineage>
        <taxon>Archaea</taxon>
        <taxon>Candidatus Iainarchaeota</taxon>
        <taxon>Candidatus Iainarchaeia</taxon>
        <taxon>Candidatus Iainarchaeales</taxon>
        <taxon>Candidatus Iainarchaeaceae</taxon>
        <taxon>Candidatus Iainarchaeum</taxon>
    </lineage>
</organism>
<reference evidence="3" key="2">
    <citation type="submission" date="2021-03" db="EMBL/GenBank/DDBJ databases">
        <authorList>
            <person name="Jaffe A."/>
        </authorList>
    </citation>
    <scope>NUCLEOTIDE SEQUENCE</scope>
    <source>
        <strain evidence="3">RIFCSPHIGHO2_01_FULL_GW2011_AR10_43_9</strain>
    </source>
</reference>
<keyword evidence="2" id="KW-0808">Transferase</keyword>
<proteinExistence type="predicted"/>
<name>A0A7J4ISP3_9ARCH</name>
<evidence type="ECO:0000259" key="1">
    <source>
        <dbReference type="Pfam" id="PF00535"/>
    </source>
</evidence>
<comment type="caution">
    <text evidence="2">The sequence shown here is derived from an EMBL/GenBank/DDBJ whole genome shotgun (WGS) entry which is preliminary data.</text>
</comment>
<protein>
    <submittedName>
        <fullName evidence="2">Glycosyltransferase family 2 protein</fullName>
    </submittedName>
</protein>
<dbReference type="EMBL" id="JAGVWF010000063">
    <property type="protein sequence ID" value="MBS3059650.1"/>
    <property type="molecule type" value="Genomic_DNA"/>
</dbReference>
<dbReference type="Proteomes" id="UP000683213">
    <property type="component" value="Unassembled WGS sequence"/>
</dbReference>
<dbReference type="PANTHER" id="PTHR48090:SF7">
    <property type="entry name" value="RFBJ PROTEIN"/>
    <property type="match status" value="1"/>
</dbReference>
<dbReference type="InterPro" id="IPR029044">
    <property type="entry name" value="Nucleotide-diphossugar_trans"/>
</dbReference>
<dbReference type="AlphaFoldDB" id="A0A7J4ISP3"/>
<reference evidence="2" key="1">
    <citation type="journal article" date="2020" name="bioRxiv">
        <title>A rank-normalized archaeal taxonomy based on genome phylogeny resolves widespread incomplete and uneven classifications.</title>
        <authorList>
            <person name="Rinke C."/>
            <person name="Chuvochina M."/>
            <person name="Mussig A.J."/>
            <person name="Chaumeil P.-A."/>
            <person name="Waite D.W."/>
            <person name="Whitman W.B."/>
            <person name="Parks D.H."/>
            <person name="Hugenholtz P."/>
        </authorList>
    </citation>
    <scope>NUCLEOTIDE SEQUENCE</scope>
    <source>
        <strain evidence="2">UBA10011</strain>
    </source>
</reference>
<dbReference type="Gene3D" id="3.90.550.10">
    <property type="entry name" value="Spore Coat Polysaccharide Biosynthesis Protein SpsA, Chain A"/>
    <property type="match status" value="1"/>
</dbReference>
<evidence type="ECO:0000313" key="4">
    <source>
        <dbReference type="Proteomes" id="UP000577419"/>
    </source>
</evidence>
<gene>
    <name evidence="2" type="ORF">HA237_00120</name>
    <name evidence="3" type="ORF">J4224_04465</name>
</gene>
<dbReference type="Proteomes" id="UP000577419">
    <property type="component" value="Unassembled WGS sequence"/>
</dbReference>
<evidence type="ECO:0000313" key="3">
    <source>
        <dbReference type="EMBL" id="MBS3059650.1"/>
    </source>
</evidence>
<dbReference type="Pfam" id="PF00535">
    <property type="entry name" value="Glycos_transf_2"/>
    <property type="match status" value="1"/>
</dbReference>
<reference evidence="3" key="3">
    <citation type="submission" date="2021-05" db="EMBL/GenBank/DDBJ databases">
        <title>Protein family content uncovers lineage relationships and bacterial pathway maintenance mechanisms in DPANN archaea.</title>
        <authorList>
            <person name="Castelle C.J."/>
            <person name="Meheust R."/>
            <person name="Jaffe A.L."/>
            <person name="Seitz K."/>
            <person name="Gong X."/>
            <person name="Baker B.J."/>
            <person name="Banfield J.F."/>
        </authorList>
    </citation>
    <scope>NUCLEOTIDE SEQUENCE</scope>
    <source>
        <strain evidence="3">RIFCSPHIGHO2_01_FULL_GW2011_AR10_43_9</strain>
    </source>
</reference>
<dbReference type="SUPFAM" id="SSF53448">
    <property type="entry name" value="Nucleotide-diphospho-sugar transferases"/>
    <property type="match status" value="1"/>
</dbReference>
<feature type="domain" description="Glycosyltransferase 2-like" evidence="1">
    <location>
        <begin position="7"/>
        <end position="164"/>
    </location>
</feature>
<dbReference type="GO" id="GO:0016740">
    <property type="term" value="F:transferase activity"/>
    <property type="evidence" value="ECO:0007669"/>
    <property type="project" value="UniProtKB-KW"/>
</dbReference>
<dbReference type="PANTHER" id="PTHR48090">
    <property type="entry name" value="UNDECAPRENYL-PHOSPHATE 4-DEOXY-4-FORMAMIDO-L-ARABINOSE TRANSFERASE-RELATED"/>
    <property type="match status" value="1"/>
</dbReference>
<dbReference type="EMBL" id="DUFG01000001">
    <property type="protein sequence ID" value="HIH07754.1"/>
    <property type="molecule type" value="Genomic_DNA"/>
</dbReference>
<accession>A0A7J4ISP3</accession>
<dbReference type="InterPro" id="IPR050256">
    <property type="entry name" value="Glycosyltransferase_2"/>
</dbReference>
<dbReference type="InterPro" id="IPR001173">
    <property type="entry name" value="Glyco_trans_2-like"/>
</dbReference>
<evidence type="ECO:0000313" key="2">
    <source>
        <dbReference type="EMBL" id="HIH07754.1"/>
    </source>
</evidence>
<sequence>MKQDSLSVIIPCLNEEEIISDCIKAIPKMPWTTEIIVVDDGSTDKTVEVVKELNRKDVRIVSYKPNRGKGYAFRQGMKAAKGDVVVIQDADMNPKELPEIVKPIFEDKADFVNGTRLVYEMEKGAMKPLHVPGNKAFALIVSMFIGQKLTDTLCGYKAFKRKVLSGQLKDDSWPDFELLLKAKRNHMRIVEVPIHYNARKGGESKMKTFSHGWSMLSKLIKAVLFD</sequence>